<sequence length="64" mass="7333">MMEMAASPKGWATFAWQSDYGQFYLVDREDQAFEAPTEITPEMEEHSLFVMTSGITVYTQSCLQ</sequence>
<gene>
    <name evidence="1" type="ORF">FHP24_19975</name>
</gene>
<name>A0A5C4XE79_9HYPH</name>
<protein>
    <submittedName>
        <fullName evidence="1">Uncharacterized protein</fullName>
    </submittedName>
</protein>
<dbReference type="EMBL" id="VDMN01000005">
    <property type="protein sequence ID" value="TNM61559.1"/>
    <property type="molecule type" value="Genomic_DNA"/>
</dbReference>
<comment type="caution">
    <text evidence="1">The sequence shown here is derived from an EMBL/GenBank/DDBJ whole genome shotgun (WGS) entry which is preliminary data.</text>
</comment>
<accession>A0A5C4XE79</accession>
<evidence type="ECO:0000313" key="2">
    <source>
        <dbReference type="Proteomes" id="UP000311605"/>
    </source>
</evidence>
<dbReference type="AlphaFoldDB" id="A0A5C4XE79"/>
<dbReference type="Proteomes" id="UP000311605">
    <property type="component" value="Unassembled WGS sequence"/>
</dbReference>
<keyword evidence="2" id="KW-1185">Reference proteome</keyword>
<dbReference type="RefSeq" id="WP_139678006.1">
    <property type="nucleotide sequence ID" value="NZ_VDMN01000005.1"/>
</dbReference>
<dbReference type="OrthoDB" id="8398279at2"/>
<reference evidence="1 2" key="1">
    <citation type="submission" date="2019-06" db="EMBL/GenBank/DDBJ databases">
        <title>The draft genome of Rhizobium smilacinae PTYR-5.</title>
        <authorList>
            <person name="Liu L."/>
            <person name="Li L."/>
            <person name="Zhang X."/>
        </authorList>
    </citation>
    <scope>NUCLEOTIDE SEQUENCE [LARGE SCALE GENOMIC DNA]</scope>
    <source>
        <strain evidence="1 2">PTYR-5</strain>
    </source>
</reference>
<organism evidence="1 2">
    <name type="scientific">Aliirhizobium smilacinae</name>
    <dbReference type="NCBI Taxonomy" id="1395944"/>
    <lineage>
        <taxon>Bacteria</taxon>
        <taxon>Pseudomonadati</taxon>
        <taxon>Pseudomonadota</taxon>
        <taxon>Alphaproteobacteria</taxon>
        <taxon>Hyphomicrobiales</taxon>
        <taxon>Rhizobiaceae</taxon>
        <taxon>Aliirhizobium</taxon>
    </lineage>
</organism>
<proteinExistence type="predicted"/>
<evidence type="ECO:0000313" key="1">
    <source>
        <dbReference type="EMBL" id="TNM61559.1"/>
    </source>
</evidence>